<dbReference type="GO" id="GO:0005743">
    <property type="term" value="C:mitochondrial inner membrane"/>
    <property type="evidence" value="ECO:0007669"/>
    <property type="project" value="UniProtKB-SubCell"/>
</dbReference>
<keyword evidence="3" id="KW-0811">Translocation</keyword>
<keyword evidence="2" id="KW-0653">Protein transport</keyword>
<dbReference type="AlphaFoldDB" id="A0A8C0JV24"/>
<dbReference type="InterPro" id="IPR035427">
    <property type="entry name" value="Tim10-like_dom_sf"/>
</dbReference>
<dbReference type="Gene3D" id="1.10.287.810">
    <property type="entry name" value="Mitochondrial import inner membrane translocase subunit tim13 like domains"/>
    <property type="match status" value="1"/>
</dbReference>
<name>A0A8C0JV24_CANLU</name>
<evidence type="ECO:0000256" key="3">
    <source>
        <dbReference type="ARBA" id="ARBA00023010"/>
    </source>
</evidence>
<dbReference type="Ensembl" id="ENSCAFT00020006412.1">
    <property type="protein sequence ID" value="ENSCAFP00020005544.1"/>
    <property type="gene ID" value="ENSCAFG00020004531.1"/>
</dbReference>
<protein>
    <submittedName>
        <fullName evidence="6">Uncharacterized protein</fullName>
    </submittedName>
</protein>
<dbReference type="GO" id="GO:0015031">
    <property type="term" value="P:protein transport"/>
    <property type="evidence" value="ECO:0007669"/>
    <property type="project" value="UniProtKB-KW"/>
</dbReference>
<keyword evidence="7" id="KW-1185">Reference proteome</keyword>
<evidence type="ECO:0000313" key="6">
    <source>
        <dbReference type="Ensembl" id="ENSCAFP00020005544.1"/>
    </source>
</evidence>
<dbReference type="InterPro" id="IPR050673">
    <property type="entry name" value="Mito_inner_translocase_sub"/>
</dbReference>
<reference evidence="6" key="1">
    <citation type="submission" date="2025-08" db="UniProtKB">
        <authorList>
            <consortium name="Ensembl"/>
        </authorList>
    </citation>
    <scope>IDENTIFICATION</scope>
</reference>
<dbReference type="Proteomes" id="UP000694391">
    <property type="component" value="Unplaced"/>
</dbReference>
<proteinExistence type="predicted"/>
<evidence type="ECO:0000256" key="1">
    <source>
        <dbReference type="ARBA" id="ARBA00004637"/>
    </source>
</evidence>
<evidence type="ECO:0000256" key="4">
    <source>
        <dbReference type="ARBA" id="ARBA00023157"/>
    </source>
</evidence>
<keyword evidence="4" id="KW-1015">Disulfide bond</keyword>
<dbReference type="GeneTree" id="ENSGT01150000287049"/>
<dbReference type="PANTHER" id="PTHR13172">
    <property type="entry name" value="MITOCHONDRIAL IMPORT INNER MEMBRANE TRANSLOCASE SUBUNIT TIM9B"/>
    <property type="match status" value="1"/>
</dbReference>
<feature type="region of interest" description="Disordered" evidence="5">
    <location>
        <begin position="47"/>
        <end position="75"/>
    </location>
</feature>
<keyword evidence="2" id="KW-0813">Transport</keyword>
<evidence type="ECO:0000256" key="5">
    <source>
        <dbReference type="SAM" id="MobiDB-lite"/>
    </source>
</evidence>
<evidence type="ECO:0000256" key="2">
    <source>
        <dbReference type="ARBA" id="ARBA00022927"/>
    </source>
</evidence>
<sequence length="75" mass="8154">VVAHLPESGQIKHLEEFLGTSNKLRETGVLDCVKGFTTKEIKPEENTSAKAGLLGQPHKEVPMDGLLVRDGQEMA</sequence>
<reference evidence="6" key="2">
    <citation type="submission" date="2025-09" db="UniProtKB">
        <authorList>
            <consortium name="Ensembl"/>
        </authorList>
    </citation>
    <scope>IDENTIFICATION</scope>
</reference>
<evidence type="ECO:0000313" key="7">
    <source>
        <dbReference type="Proteomes" id="UP000694391"/>
    </source>
</evidence>
<comment type="subcellular location">
    <subcellularLocation>
        <location evidence="1">Mitochondrion inner membrane</location>
        <topology evidence="1">Peripheral membrane protein</topology>
    </subcellularLocation>
</comment>
<accession>A0A8C0JV24</accession>
<organism evidence="6 7">
    <name type="scientific">Canis lupus dingo</name>
    <name type="common">dingo</name>
    <dbReference type="NCBI Taxonomy" id="286419"/>
    <lineage>
        <taxon>Eukaryota</taxon>
        <taxon>Metazoa</taxon>
        <taxon>Chordata</taxon>
        <taxon>Craniata</taxon>
        <taxon>Vertebrata</taxon>
        <taxon>Euteleostomi</taxon>
        <taxon>Mammalia</taxon>
        <taxon>Eutheria</taxon>
        <taxon>Laurasiatheria</taxon>
        <taxon>Carnivora</taxon>
        <taxon>Caniformia</taxon>
        <taxon>Canidae</taxon>
        <taxon>Canis</taxon>
    </lineage>
</organism>